<reference evidence="13 14" key="1">
    <citation type="submission" date="2022-10" db="EMBL/GenBank/DDBJ databases">
        <title>Complete genome sequence of Exiguobacterium profundum TSS-3 isolated from an extremely saline-alkaline spring located in Ixtapa, Chiapas-Mexico.</title>
        <authorList>
            <person name="Rincon-Rosales R."/>
            <person name="Rogel M.A."/>
            <person name="Rincon-Molina C.I."/>
            <person name="Guerrero G."/>
            <person name="Manzano-Gomez L.A."/>
            <person name="Lopez-Lopez A."/>
            <person name="Rincon Molina F.A."/>
            <person name="Martinez-Romero E."/>
        </authorList>
    </citation>
    <scope>NUCLEOTIDE SEQUENCE [LARGE SCALE GENOMIC DNA]</scope>
    <source>
        <strain evidence="13 14">TSS-3</strain>
    </source>
</reference>
<evidence type="ECO:0000256" key="3">
    <source>
        <dbReference type="ARBA" id="ARBA00005411"/>
    </source>
</evidence>
<comment type="function">
    <text evidence="2 11">Catalyzes the production of nitric oxide.</text>
</comment>
<name>A0ABY8B1D1_9BACL</name>
<dbReference type="InterPro" id="IPR036119">
    <property type="entry name" value="NOS_N_sf"/>
</dbReference>
<comment type="subunit">
    <text evidence="11">Homodimer.</text>
</comment>
<organism evidence="13 14">
    <name type="scientific">Exiguobacterium profundum</name>
    <dbReference type="NCBI Taxonomy" id="307643"/>
    <lineage>
        <taxon>Bacteria</taxon>
        <taxon>Bacillati</taxon>
        <taxon>Bacillota</taxon>
        <taxon>Bacilli</taxon>
        <taxon>Bacillales</taxon>
        <taxon>Bacillales Family XII. Incertae Sedis</taxon>
        <taxon>Exiguobacterium</taxon>
    </lineage>
</organism>
<dbReference type="Gene3D" id="3.90.440.10">
    <property type="entry name" value="Nitric Oxide Synthase,Heme Domain,Chain A domain 2"/>
    <property type="match status" value="1"/>
</dbReference>
<dbReference type="Proteomes" id="UP001219957">
    <property type="component" value="Chromosome"/>
</dbReference>
<dbReference type="Gene3D" id="3.90.340.10">
    <property type="entry name" value="Nitric Oxide Synthase, Chain A, domain 1"/>
    <property type="match status" value="1"/>
</dbReference>
<accession>A0ABY8B1D1</accession>
<dbReference type="EMBL" id="CP109617">
    <property type="protein sequence ID" value="WED55944.1"/>
    <property type="molecule type" value="Genomic_DNA"/>
</dbReference>
<dbReference type="InterPro" id="IPR017142">
    <property type="entry name" value="Nitric_oxide_synthase_Oase-su"/>
</dbReference>
<evidence type="ECO:0000259" key="12">
    <source>
        <dbReference type="PROSITE" id="PS60001"/>
    </source>
</evidence>
<comment type="catalytic activity">
    <reaction evidence="10">
        <text>3 reduced [flavodoxin] + 2 L-arginine + 4 O2 = 3 oxidized [flavodoxin] + 2 L-citrulline + 2 nitric oxide + 4 H2O + 5 H(+)</text>
        <dbReference type="Rhea" id="RHEA:52324"/>
        <dbReference type="Rhea" id="RHEA-COMP:10622"/>
        <dbReference type="Rhea" id="RHEA-COMP:10623"/>
        <dbReference type="ChEBI" id="CHEBI:15377"/>
        <dbReference type="ChEBI" id="CHEBI:15378"/>
        <dbReference type="ChEBI" id="CHEBI:15379"/>
        <dbReference type="ChEBI" id="CHEBI:16480"/>
        <dbReference type="ChEBI" id="CHEBI:32682"/>
        <dbReference type="ChEBI" id="CHEBI:57618"/>
        <dbReference type="ChEBI" id="CHEBI:57743"/>
        <dbReference type="ChEBI" id="CHEBI:58210"/>
        <dbReference type="EC" id="1.14.14.47"/>
    </reaction>
</comment>
<dbReference type="PANTHER" id="PTHR43410:SF1">
    <property type="entry name" value="NITRIC OXIDE SYNTHASE"/>
    <property type="match status" value="1"/>
</dbReference>
<dbReference type="InterPro" id="IPR004030">
    <property type="entry name" value="NOS_N"/>
</dbReference>
<keyword evidence="8 11" id="KW-0560">Oxidoreductase</keyword>
<evidence type="ECO:0000256" key="6">
    <source>
        <dbReference type="ARBA" id="ARBA00022617"/>
    </source>
</evidence>
<dbReference type="PROSITE" id="PS60001">
    <property type="entry name" value="NOS"/>
    <property type="match status" value="1"/>
</dbReference>
<dbReference type="CDD" id="cd00575">
    <property type="entry name" value="NOS_oxygenase"/>
    <property type="match status" value="1"/>
</dbReference>
<comment type="cofactor">
    <cofactor evidence="1 11">
        <name>heme</name>
        <dbReference type="ChEBI" id="CHEBI:30413"/>
    </cofactor>
</comment>
<evidence type="ECO:0000256" key="7">
    <source>
        <dbReference type="ARBA" id="ARBA00022723"/>
    </source>
</evidence>
<dbReference type="InterPro" id="IPR044943">
    <property type="entry name" value="NOS_dom_1"/>
</dbReference>
<evidence type="ECO:0000256" key="2">
    <source>
        <dbReference type="ARBA" id="ARBA00002642"/>
    </source>
</evidence>
<evidence type="ECO:0000256" key="9">
    <source>
        <dbReference type="ARBA" id="ARBA00023004"/>
    </source>
</evidence>
<evidence type="ECO:0000256" key="8">
    <source>
        <dbReference type="ARBA" id="ARBA00023002"/>
    </source>
</evidence>
<dbReference type="SUPFAM" id="SSF56512">
    <property type="entry name" value="Nitric oxide (NO) synthase oxygenase domain"/>
    <property type="match status" value="1"/>
</dbReference>
<dbReference type="PIRSF" id="PIRSF037219">
    <property type="entry name" value="NOS_oxygenase"/>
    <property type="match status" value="1"/>
</dbReference>
<evidence type="ECO:0000313" key="14">
    <source>
        <dbReference type="Proteomes" id="UP001219957"/>
    </source>
</evidence>
<dbReference type="InterPro" id="IPR044944">
    <property type="entry name" value="NOS_dom_3"/>
</dbReference>
<keyword evidence="14" id="KW-1185">Reference proteome</keyword>
<sequence length="358" mass="41003">MNLYEQASDWMRQWHDDPSERLRQIKDEIERTGTYSLTTEELCEGAKVAWRNSNRCIGRLFWQTLHVIDARDADTFEAVYDHLVNHLRFATNGGKIRSTMTVLPNEFKLLNTQLIRYAGYETPDGIIGDPMSVTMTKRAKELGWVGAGTPFDILPLMITDGRDVRLFELPNEAVLEVDIQHEDVDLFDGRTIKWHAVPAIADMELEIGGLRFTSVPFNGWYMETEIGARNLADTDRYDLLPLVGRSLGLDTTKERSLWRDRALVELNIAVLQSFERAGVTIVDHHTAAKQFKRFEKNERDAGRDVTGQWSWLIPPLSPATTHVFHEHYDNQIKTPNLFARSGCPFSGFRQPVKEELKG</sequence>
<keyword evidence="7 11" id="KW-0479">Metal-binding</keyword>
<keyword evidence="9 11" id="KW-0408">Iron</keyword>
<proteinExistence type="inferred from homology"/>
<evidence type="ECO:0000256" key="1">
    <source>
        <dbReference type="ARBA" id="ARBA00001971"/>
    </source>
</evidence>
<evidence type="ECO:0000256" key="4">
    <source>
        <dbReference type="ARBA" id="ARBA00012735"/>
    </source>
</evidence>
<dbReference type="InterPro" id="IPR044940">
    <property type="entry name" value="NOS_dom_2"/>
</dbReference>
<dbReference type="RefSeq" id="WP_214733879.1">
    <property type="nucleotide sequence ID" value="NZ_CP109617.1"/>
</dbReference>
<evidence type="ECO:0000256" key="10">
    <source>
        <dbReference type="ARBA" id="ARBA00048713"/>
    </source>
</evidence>
<protein>
    <recommendedName>
        <fullName evidence="5 11">Nitric oxide synthase oxygenase</fullName>
        <ecNumber evidence="4 11">1.14.14.47</ecNumber>
    </recommendedName>
</protein>
<gene>
    <name evidence="13" type="ORF">OE059_03540</name>
</gene>
<keyword evidence="6 11" id="KW-0349">Heme</keyword>
<evidence type="ECO:0000256" key="5">
    <source>
        <dbReference type="ARBA" id="ARBA00018859"/>
    </source>
</evidence>
<dbReference type="PANTHER" id="PTHR43410">
    <property type="entry name" value="NITRIC OXIDE SYNTHASE OXYGENASE"/>
    <property type="match status" value="1"/>
</dbReference>
<comment type="miscellaneous">
    <text evidence="11">This protein is similar to the oxygenase domain of eukaryotic nitric oxide synthases but lacks the reductase domain which, in eukaryotes, is responsible for transfer of electrons to the ferric heme during nitric oxide synthesis.</text>
</comment>
<dbReference type="EC" id="1.14.14.47" evidence="4 11"/>
<evidence type="ECO:0000256" key="11">
    <source>
        <dbReference type="PIRNR" id="PIRNR037219"/>
    </source>
</evidence>
<dbReference type="Pfam" id="PF02898">
    <property type="entry name" value="NO_synthase"/>
    <property type="match status" value="1"/>
</dbReference>
<comment type="similarity">
    <text evidence="3 11">Belongs to the NOS family. Bacterial NOS oxygenase subfamily.</text>
</comment>
<evidence type="ECO:0000313" key="13">
    <source>
        <dbReference type="EMBL" id="WED55944.1"/>
    </source>
</evidence>
<dbReference type="Gene3D" id="3.90.1230.10">
    <property type="entry name" value="Nitric Oxide Synthase, Chain A, domain 3"/>
    <property type="match status" value="1"/>
</dbReference>
<dbReference type="InterPro" id="IPR050607">
    <property type="entry name" value="NOS"/>
</dbReference>
<feature type="domain" description="Nitric oxide synthase (NOS)" evidence="12">
    <location>
        <begin position="55"/>
        <end position="62"/>
    </location>
</feature>